<name>A0AA39FQT3_9HYME</name>
<dbReference type="GO" id="GO:0031297">
    <property type="term" value="P:replication fork processing"/>
    <property type="evidence" value="ECO:0007669"/>
    <property type="project" value="UniProtKB-ARBA"/>
</dbReference>
<dbReference type="FunFam" id="3.40.50.10130:FF:000003">
    <property type="entry name" value="Crossover junction endonuclease MUS81"/>
    <property type="match status" value="1"/>
</dbReference>
<dbReference type="Pfam" id="PF02732">
    <property type="entry name" value="ERCC4"/>
    <property type="match status" value="1"/>
</dbReference>
<protein>
    <recommendedName>
        <fullName evidence="13">Crossover junction endonuclease MUS81</fullName>
        <ecNumber evidence="13">3.1.22.-</ecNumber>
    </recommendedName>
</protein>
<evidence type="ECO:0000256" key="9">
    <source>
        <dbReference type="ARBA" id="ARBA00022842"/>
    </source>
</evidence>
<evidence type="ECO:0000313" key="16">
    <source>
        <dbReference type="Proteomes" id="UP001168990"/>
    </source>
</evidence>
<organism evidence="15 16">
    <name type="scientific">Microctonus aethiopoides</name>
    <dbReference type="NCBI Taxonomy" id="144406"/>
    <lineage>
        <taxon>Eukaryota</taxon>
        <taxon>Metazoa</taxon>
        <taxon>Ecdysozoa</taxon>
        <taxon>Arthropoda</taxon>
        <taxon>Hexapoda</taxon>
        <taxon>Insecta</taxon>
        <taxon>Pterygota</taxon>
        <taxon>Neoptera</taxon>
        <taxon>Endopterygota</taxon>
        <taxon>Hymenoptera</taxon>
        <taxon>Apocrita</taxon>
        <taxon>Ichneumonoidea</taxon>
        <taxon>Braconidae</taxon>
        <taxon>Euphorinae</taxon>
        <taxon>Microctonus</taxon>
    </lineage>
</organism>
<dbReference type="InterPro" id="IPR042530">
    <property type="entry name" value="EME1/EME2_C"/>
</dbReference>
<dbReference type="CDD" id="cd20074">
    <property type="entry name" value="XPF_nuclease_Mus81"/>
    <property type="match status" value="1"/>
</dbReference>
<dbReference type="SUPFAM" id="SSF52980">
    <property type="entry name" value="Restriction endonuclease-like"/>
    <property type="match status" value="1"/>
</dbReference>
<evidence type="ECO:0000313" key="15">
    <source>
        <dbReference type="EMBL" id="KAK0173795.1"/>
    </source>
</evidence>
<keyword evidence="7 13" id="KW-0227">DNA damage</keyword>
<dbReference type="GO" id="GO:0006308">
    <property type="term" value="P:DNA catabolic process"/>
    <property type="evidence" value="ECO:0007669"/>
    <property type="project" value="UniProtKB-UniRule"/>
</dbReference>
<evidence type="ECO:0000256" key="12">
    <source>
        <dbReference type="ARBA" id="ARBA00023242"/>
    </source>
</evidence>
<dbReference type="Pfam" id="PF14716">
    <property type="entry name" value="HHH_8"/>
    <property type="match status" value="1"/>
</dbReference>
<comment type="subcellular location">
    <subcellularLocation>
        <location evidence="2 13">Nucleus</location>
    </subcellularLocation>
</comment>
<keyword evidence="11 13" id="KW-0234">DNA repair</keyword>
<reference evidence="15" key="1">
    <citation type="journal article" date="2023" name="bioRxiv">
        <title>Scaffold-level genome assemblies of two parasitoid biocontrol wasps reveal the parthenogenesis mechanism and an associated novel virus.</title>
        <authorList>
            <person name="Inwood S."/>
            <person name="Skelly J."/>
            <person name="Guhlin J."/>
            <person name="Harrop T."/>
            <person name="Goldson S."/>
            <person name="Dearden P."/>
        </authorList>
    </citation>
    <scope>NUCLEOTIDE SEQUENCE</scope>
    <source>
        <strain evidence="15">Irish</strain>
        <tissue evidence="15">Whole body</tissue>
    </source>
</reference>
<dbReference type="EC" id="3.1.22.-" evidence="13"/>
<dbReference type="FunFam" id="1.10.150.110:FF:000001">
    <property type="entry name" value="Putative Crossover junction endonuclease MUS81"/>
    <property type="match status" value="1"/>
</dbReference>
<dbReference type="Gene3D" id="1.10.150.670">
    <property type="entry name" value="Crossover junction endonuclease EME1, DNA-binding domain"/>
    <property type="match status" value="1"/>
</dbReference>
<evidence type="ECO:0000256" key="6">
    <source>
        <dbReference type="ARBA" id="ARBA00022759"/>
    </source>
</evidence>
<evidence type="ECO:0000256" key="1">
    <source>
        <dbReference type="ARBA" id="ARBA00001946"/>
    </source>
</evidence>
<keyword evidence="12 13" id="KW-0539">Nucleus</keyword>
<comment type="function">
    <text evidence="13">Interacts with EME1 to form a DNA structure-specific endonuclease with substrate preference for branched DNA structures with a 5'-end at the branch nick. Typical substrates include 3'-flap structures, D-loops, replication forks and nicked Holliday junctions. May be required in mitosis for the processing of stalled or collapsed replication fork intermediates. May be required in meiosis for the repair of meiosis-specific double strand breaks subsequent to single-end invasion (SEI).</text>
</comment>
<evidence type="ECO:0000256" key="7">
    <source>
        <dbReference type="ARBA" id="ARBA00022763"/>
    </source>
</evidence>
<comment type="similarity">
    <text evidence="3 13">Belongs to the XPF family.</text>
</comment>
<dbReference type="InterPro" id="IPR011335">
    <property type="entry name" value="Restrct_endonuc-II-like"/>
</dbReference>
<evidence type="ECO:0000256" key="10">
    <source>
        <dbReference type="ARBA" id="ARBA00023172"/>
    </source>
</evidence>
<dbReference type="SUPFAM" id="SSF47802">
    <property type="entry name" value="DNA polymerase beta, N-terminal domain-like"/>
    <property type="match status" value="1"/>
</dbReference>
<dbReference type="Gene3D" id="1.10.150.110">
    <property type="entry name" value="DNA polymerase beta, N-terminal domain-like"/>
    <property type="match status" value="1"/>
</dbReference>
<keyword evidence="8 13" id="KW-0378">Hydrolase</keyword>
<dbReference type="GO" id="GO:0046872">
    <property type="term" value="F:metal ion binding"/>
    <property type="evidence" value="ECO:0007669"/>
    <property type="project" value="UniProtKB-UniRule"/>
</dbReference>
<dbReference type="GO" id="GO:0005634">
    <property type="term" value="C:nucleus"/>
    <property type="evidence" value="ECO:0007669"/>
    <property type="project" value="UniProtKB-SubCell"/>
</dbReference>
<dbReference type="PANTHER" id="PTHR13451">
    <property type="entry name" value="CLASS II CROSSOVER JUNCTION ENDONUCLEASE MUS81"/>
    <property type="match status" value="1"/>
</dbReference>
<dbReference type="Proteomes" id="UP001168990">
    <property type="component" value="Unassembled WGS sequence"/>
</dbReference>
<evidence type="ECO:0000256" key="5">
    <source>
        <dbReference type="ARBA" id="ARBA00022723"/>
    </source>
</evidence>
<accession>A0AA39FQT3</accession>
<dbReference type="GO" id="GO:0008821">
    <property type="term" value="F:crossover junction DNA endonuclease activity"/>
    <property type="evidence" value="ECO:0007669"/>
    <property type="project" value="UniProtKB-UniRule"/>
</dbReference>
<dbReference type="InterPro" id="IPR027421">
    <property type="entry name" value="DNA_pol_lamdba_lyase_dom_sf"/>
</dbReference>
<evidence type="ECO:0000256" key="2">
    <source>
        <dbReference type="ARBA" id="ARBA00004123"/>
    </source>
</evidence>
<evidence type="ECO:0000256" key="4">
    <source>
        <dbReference type="ARBA" id="ARBA00022722"/>
    </source>
</evidence>
<dbReference type="SMART" id="SM00891">
    <property type="entry name" value="ERCC4"/>
    <property type="match status" value="1"/>
</dbReference>
<dbReference type="Pfam" id="PF21292">
    <property type="entry name" value="EME1-MUS81_C"/>
    <property type="match status" value="1"/>
</dbReference>
<dbReference type="GO" id="GO:0003677">
    <property type="term" value="F:DNA binding"/>
    <property type="evidence" value="ECO:0007669"/>
    <property type="project" value="UniProtKB-UniRule"/>
</dbReference>
<dbReference type="GO" id="GO:0000712">
    <property type="term" value="P:resolution of meiotic recombination intermediates"/>
    <property type="evidence" value="ECO:0007669"/>
    <property type="project" value="TreeGrafter"/>
</dbReference>
<gene>
    <name evidence="15" type="ORF">PV328_006941</name>
</gene>
<comment type="cofactor">
    <cofactor evidence="1 13">
        <name>Mg(2+)</name>
        <dbReference type="ChEBI" id="CHEBI:18420"/>
    </cofactor>
</comment>
<dbReference type="InterPro" id="IPR033309">
    <property type="entry name" value="Mus81"/>
</dbReference>
<evidence type="ECO:0000256" key="11">
    <source>
        <dbReference type="ARBA" id="ARBA00023204"/>
    </source>
</evidence>
<keyword evidence="6 13" id="KW-0255">Endonuclease</keyword>
<evidence type="ECO:0000256" key="8">
    <source>
        <dbReference type="ARBA" id="ARBA00022801"/>
    </source>
</evidence>
<evidence type="ECO:0000256" key="3">
    <source>
        <dbReference type="ARBA" id="ARBA00010015"/>
    </source>
</evidence>
<dbReference type="GO" id="GO:0000727">
    <property type="term" value="P:double-strand break repair via break-induced replication"/>
    <property type="evidence" value="ECO:0007669"/>
    <property type="project" value="UniProtKB-UniRule"/>
</dbReference>
<dbReference type="InterPro" id="IPR006166">
    <property type="entry name" value="ERCC4_domain"/>
</dbReference>
<dbReference type="AlphaFoldDB" id="A0AA39FQT3"/>
<keyword evidence="9 13" id="KW-0460">Magnesium</keyword>
<keyword evidence="5 13" id="KW-0479">Metal-binding</keyword>
<keyword evidence="16" id="KW-1185">Reference proteome</keyword>
<dbReference type="EMBL" id="JAQQBS010000002">
    <property type="protein sequence ID" value="KAK0173795.1"/>
    <property type="molecule type" value="Genomic_DNA"/>
</dbReference>
<sequence>MKRVRVKRIRPNKLFETWLEEWRDKANPNMKYNFSKALESLKKYPLPLKSGKDCIVLQHFGTKLCMMLDSKLEKHVVGINIEKRPPKKQVAIADVQAPVVSTPQNISLLPKNFDVILLVDTNERTGDASQGKCDSTTETLRKENILFEVRHLKVGDFAWIARCRTSKTELVLPYIVERKRIDDLGSSIKDGRYHEQKFRLKQSGITNIIYMIESHGRNDKYGSLPMSTLLQASINSVVQDEFIVKFTNDHRHSMLYLAQFTESLTRLYKDKQLIQCDKENLISPNLTSNKVFLMEFNTFNQASSKIKTYTVKEMFIRQLLQLKGLSLDRAMAIVEYYPTPMLLRQAFLYAGTGGEELLSNLRFGRLQRKFGSSLSKTLYQFYTSKNLL</sequence>
<dbReference type="InterPro" id="IPR010996">
    <property type="entry name" value="HHH_MUS81"/>
</dbReference>
<evidence type="ECO:0000256" key="13">
    <source>
        <dbReference type="RuleBase" id="RU369042"/>
    </source>
</evidence>
<keyword evidence="4 13" id="KW-0540">Nuclease</keyword>
<dbReference type="GO" id="GO:0048257">
    <property type="term" value="F:3'-flap endonuclease activity"/>
    <property type="evidence" value="ECO:0007669"/>
    <property type="project" value="TreeGrafter"/>
</dbReference>
<comment type="caution">
    <text evidence="15">The sequence shown here is derived from an EMBL/GenBank/DDBJ whole genome shotgun (WGS) entry which is preliminary data.</text>
</comment>
<proteinExistence type="inferred from homology"/>
<dbReference type="Gene3D" id="3.40.50.10130">
    <property type="match status" value="1"/>
</dbReference>
<dbReference type="InterPro" id="IPR047416">
    <property type="entry name" value="XPF_nuclease_Mus81"/>
</dbReference>
<dbReference type="GO" id="GO:0031573">
    <property type="term" value="P:mitotic intra-S DNA damage checkpoint signaling"/>
    <property type="evidence" value="ECO:0007669"/>
    <property type="project" value="TreeGrafter"/>
</dbReference>
<keyword evidence="10 13" id="KW-0233">DNA recombination</keyword>
<evidence type="ECO:0000259" key="14">
    <source>
        <dbReference type="SMART" id="SM00891"/>
    </source>
</evidence>
<comment type="subunit">
    <text evidence="13">Interacts with EME1.</text>
</comment>
<dbReference type="GO" id="GO:0048476">
    <property type="term" value="C:Holliday junction resolvase complex"/>
    <property type="evidence" value="ECO:0007669"/>
    <property type="project" value="UniProtKB-UniRule"/>
</dbReference>
<feature type="domain" description="ERCC4" evidence="14">
    <location>
        <begin position="116"/>
        <end position="216"/>
    </location>
</feature>
<reference evidence="15" key="2">
    <citation type="submission" date="2023-03" db="EMBL/GenBank/DDBJ databases">
        <authorList>
            <person name="Inwood S.N."/>
            <person name="Skelly J.G."/>
            <person name="Guhlin J."/>
            <person name="Harrop T.W.R."/>
            <person name="Goldson S.G."/>
            <person name="Dearden P.K."/>
        </authorList>
    </citation>
    <scope>NUCLEOTIDE SEQUENCE</scope>
    <source>
        <strain evidence="15">Irish</strain>
        <tissue evidence="15">Whole body</tissue>
    </source>
</reference>
<dbReference type="PANTHER" id="PTHR13451:SF0">
    <property type="entry name" value="CROSSOVER JUNCTION ENDONUCLEASE MUS81"/>
    <property type="match status" value="1"/>
</dbReference>